<dbReference type="EMBL" id="SUVG01000002">
    <property type="protein sequence ID" value="MBE6420872.1"/>
    <property type="molecule type" value="Genomic_DNA"/>
</dbReference>
<evidence type="ECO:0000256" key="1">
    <source>
        <dbReference type="SAM" id="SignalP"/>
    </source>
</evidence>
<dbReference type="AlphaFoldDB" id="A0A928DQN0"/>
<dbReference type="GO" id="GO:1990351">
    <property type="term" value="C:transporter complex"/>
    <property type="evidence" value="ECO:0007669"/>
    <property type="project" value="TreeGrafter"/>
</dbReference>
<dbReference type="InterPro" id="IPR050218">
    <property type="entry name" value="LptD"/>
</dbReference>
<dbReference type="Pfam" id="PF06835">
    <property type="entry name" value="LptC"/>
    <property type="match status" value="1"/>
</dbReference>
<dbReference type="GO" id="GO:0015221">
    <property type="term" value="F:lipopolysaccharide transmembrane transporter activity"/>
    <property type="evidence" value="ECO:0007669"/>
    <property type="project" value="InterPro"/>
</dbReference>
<sequence>MRLKLVALFCGLFCVSASLYGADNVLPSPGEEGFVYFTADNATVEPNNKKINLTGNVTLIQKTPDGKKRTVTGENITFDQTNTTVSSVGPVTVDDGQGGVLRGENIFGNYTTKDFSADNITTEYPPLRILGAEEISSKNGKKVLKGAEVTCCDKPDPHYSLSVGRLSVSPQQKVFGTNAVLRLDGFPIMYLPVFWRSLDSQKPWTTYVDFTQSNKTGFGLLTSTVFGPVLGLRPRLNLDYYTKSGVGMGFGLTAVDSPTLRGTGEFYYINDHADNDQLDLASSNRWGLQGGYWWEMYDSSDHFNNDTGALYQFQTKFRMVSDPYFNDTFFRSNPYVFMPDQETDVAVSRQTRKSTLRVSYQQKDIFAWDKKKFMAEKRTLPEIKYALLPFNDPIFKLAHRFEADFHNTSSLQYKDGMPNEEGPYQRQMHARWTTEKSFRLNKAFTYLPSVFYDQQVTLSDKNYKNGKDAWVGRIGTDQNLQTHSFLGTTDFGYQFVKRLSTGTLSSDQISPDKGIEANRLYIKNYYRPTFNSYVRFESGFNLSNYTYDLHTGEGYELGWDHLRKRIEPILLEWGYTDPNGKYHFFIQDQYDLEDKNINFIAQSNFFFKNHQIGLGLNNFADRTDPASEYETNADRFTLTTTWGIRPTSQKWFLDFGIDATLFRGTFEGFNKLARASYDFHDARMELTVRDRNENLSFAFRINILCGAGNRAKAKTPEDTYYYPWRGPYDLRD</sequence>
<gene>
    <name evidence="2" type="primary">lptC</name>
    <name evidence="2" type="ORF">E7027_01830</name>
</gene>
<organism evidence="2 3">
    <name type="scientific">Candidatus Avelusimicrobium gallicola</name>
    <dbReference type="NCBI Taxonomy" id="2562704"/>
    <lineage>
        <taxon>Bacteria</taxon>
        <taxon>Pseudomonadati</taxon>
        <taxon>Elusimicrobiota</taxon>
        <taxon>Elusimicrobia</taxon>
        <taxon>Elusimicrobiales</taxon>
        <taxon>Elusimicrobiaceae</taxon>
        <taxon>Candidatus Avelusimicrobium</taxon>
    </lineage>
</organism>
<protein>
    <submittedName>
        <fullName evidence="2">LPS export ABC transporter periplasmic protein LptC</fullName>
    </submittedName>
</protein>
<evidence type="ECO:0000313" key="3">
    <source>
        <dbReference type="Proteomes" id="UP000725649"/>
    </source>
</evidence>
<proteinExistence type="predicted"/>
<name>A0A928DQN0_9BACT</name>
<dbReference type="GO" id="GO:0009279">
    <property type="term" value="C:cell outer membrane"/>
    <property type="evidence" value="ECO:0007669"/>
    <property type="project" value="TreeGrafter"/>
</dbReference>
<feature type="chain" id="PRO_5037019709" evidence="1">
    <location>
        <begin position="22"/>
        <end position="732"/>
    </location>
</feature>
<dbReference type="PANTHER" id="PTHR30189:SF1">
    <property type="entry name" value="LPS-ASSEMBLY PROTEIN LPTD"/>
    <property type="match status" value="1"/>
</dbReference>
<dbReference type="PANTHER" id="PTHR30189">
    <property type="entry name" value="LPS-ASSEMBLY PROTEIN"/>
    <property type="match status" value="1"/>
</dbReference>
<feature type="signal peptide" evidence="1">
    <location>
        <begin position="1"/>
        <end position="21"/>
    </location>
</feature>
<dbReference type="Proteomes" id="UP000725649">
    <property type="component" value="Unassembled WGS sequence"/>
</dbReference>
<evidence type="ECO:0000313" key="2">
    <source>
        <dbReference type="EMBL" id="MBE6420872.1"/>
    </source>
</evidence>
<dbReference type="InterPro" id="IPR026265">
    <property type="entry name" value="LptC"/>
</dbReference>
<dbReference type="Gene3D" id="2.60.450.10">
    <property type="entry name" value="Lipopolysaccharide (LPS) transport protein A like domain"/>
    <property type="match status" value="1"/>
</dbReference>
<keyword evidence="1" id="KW-0732">Signal</keyword>
<dbReference type="NCBIfam" id="TIGR04409">
    <property type="entry name" value="LptC_YrbK"/>
    <property type="match status" value="1"/>
</dbReference>
<accession>A0A928DQN0</accession>
<comment type="caution">
    <text evidence="2">The sequence shown here is derived from an EMBL/GenBank/DDBJ whole genome shotgun (WGS) entry which is preliminary data.</text>
</comment>
<reference evidence="2" key="1">
    <citation type="submission" date="2019-04" db="EMBL/GenBank/DDBJ databases">
        <title>Evolution of Biomass-Degrading Anaerobic Consortia Revealed by Metagenomics.</title>
        <authorList>
            <person name="Peng X."/>
        </authorList>
    </citation>
    <scope>NUCLEOTIDE SEQUENCE</scope>
    <source>
        <strain evidence="2">SIG66</strain>
    </source>
</reference>
<dbReference type="InterPro" id="IPR010664">
    <property type="entry name" value="LipoPS_assembly_LptC-rel"/>
</dbReference>
<dbReference type="GO" id="GO:0005886">
    <property type="term" value="C:plasma membrane"/>
    <property type="evidence" value="ECO:0007669"/>
    <property type="project" value="InterPro"/>
</dbReference>